<keyword evidence="1" id="KW-0732">Signal</keyword>
<dbReference type="RefSeq" id="WP_119315086.1">
    <property type="nucleotide sequence ID" value="NZ_QXDL01000074.1"/>
</dbReference>
<sequence length="238" mass="25266">MNKTLTRTLLALAAGAASLVVTAQTPARAPVGLALSMGTINADGQQAAGSFVLTSFYVPALEPAYKQDVKVVVRGPAGWNKGQAMEFEVAEVTPGEGYWSFTGAEDVPLVSGNYVAEAVIDGKTLRSEVSVDATKRLEVPQIQNVQNSATSQVGLRWRAVPGAEIYLAGLYDAAGNELARAASTDNEESFTGLSLEAGATYYAQVIGFSYDPNFSVEQFAQVPSQVNVAYDVEEFKLR</sequence>
<name>A0A399EIA3_9DEIN</name>
<feature type="chain" id="PRO_5017249285" description="Fibronectin type-III domain-containing protein" evidence="1">
    <location>
        <begin position="24"/>
        <end position="238"/>
    </location>
</feature>
<gene>
    <name evidence="2" type="ORF">Mterra_01989</name>
</gene>
<evidence type="ECO:0000256" key="1">
    <source>
        <dbReference type="SAM" id="SignalP"/>
    </source>
</evidence>
<accession>A0A399EIA3</accession>
<dbReference type="Proteomes" id="UP000265715">
    <property type="component" value="Unassembled WGS sequence"/>
</dbReference>
<proteinExistence type="predicted"/>
<comment type="caution">
    <text evidence="2">The sequence shown here is derived from an EMBL/GenBank/DDBJ whole genome shotgun (WGS) entry which is preliminary data.</text>
</comment>
<dbReference type="AlphaFoldDB" id="A0A399EIA3"/>
<dbReference type="EMBL" id="QXDL01000074">
    <property type="protein sequence ID" value="RIH84417.1"/>
    <property type="molecule type" value="Genomic_DNA"/>
</dbReference>
<dbReference type="Gene3D" id="2.60.120.380">
    <property type="match status" value="1"/>
</dbReference>
<evidence type="ECO:0008006" key="4">
    <source>
        <dbReference type="Google" id="ProtNLM"/>
    </source>
</evidence>
<dbReference type="OrthoDB" id="34202at2"/>
<evidence type="ECO:0000313" key="3">
    <source>
        <dbReference type="Proteomes" id="UP000265715"/>
    </source>
</evidence>
<evidence type="ECO:0000313" key="2">
    <source>
        <dbReference type="EMBL" id="RIH84417.1"/>
    </source>
</evidence>
<keyword evidence="3" id="KW-1185">Reference proteome</keyword>
<protein>
    <recommendedName>
        <fullName evidence="4">Fibronectin type-III domain-containing protein</fullName>
    </recommendedName>
</protein>
<feature type="signal peptide" evidence="1">
    <location>
        <begin position="1"/>
        <end position="23"/>
    </location>
</feature>
<reference evidence="2 3" key="1">
    <citation type="submission" date="2018-08" db="EMBL/GenBank/DDBJ databases">
        <title>Meiothermus terrae DSM 26712 genome sequencing project.</title>
        <authorList>
            <person name="Da Costa M.S."/>
            <person name="Albuquerque L."/>
            <person name="Raposo P."/>
            <person name="Froufe H.J.C."/>
            <person name="Barroso C.S."/>
            <person name="Egas C."/>
        </authorList>
    </citation>
    <scope>NUCLEOTIDE SEQUENCE [LARGE SCALE GENOMIC DNA]</scope>
    <source>
        <strain evidence="2 3">DSM 26712</strain>
    </source>
</reference>
<organism evidence="2 3">
    <name type="scientific">Calidithermus terrae</name>
    <dbReference type="NCBI Taxonomy" id="1408545"/>
    <lineage>
        <taxon>Bacteria</taxon>
        <taxon>Thermotogati</taxon>
        <taxon>Deinococcota</taxon>
        <taxon>Deinococci</taxon>
        <taxon>Thermales</taxon>
        <taxon>Thermaceae</taxon>
        <taxon>Calidithermus</taxon>
    </lineage>
</organism>